<dbReference type="GO" id="GO:0000976">
    <property type="term" value="F:transcription cis-regulatory region binding"/>
    <property type="evidence" value="ECO:0007669"/>
    <property type="project" value="TreeGrafter"/>
</dbReference>
<dbReference type="PANTHER" id="PTHR30055:SF225">
    <property type="entry name" value="TRANSCRIPTIONAL REGULATORY PROTEIN-RELATED"/>
    <property type="match status" value="1"/>
</dbReference>
<dbReference type="EMBL" id="QURH01000338">
    <property type="protein sequence ID" value="RFU39407.1"/>
    <property type="molecule type" value="Genomic_DNA"/>
</dbReference>
<dbReference type="Gene3D" id="1.10.357.10">
    <property type="entry name" value="Tetracycline Repressor, domain 2"/>
    <property type="match status" value="1"/>
</dbReference>
<organism evidence="6 7">
    <name type="scientific">Actinomadura logoneensis</name>
    <dbReference type="NCBI Taxonomy" id="2293572"/>
    <lineage>
        <taxon>Bacteria</taxon>
        <taxon>Bacillati</taxon>
        <taxon>Actinomycetota</taxon>
        <taxon>Actinomycetes</taxon>
        <taxon>Streptosporangiales</taxon>
        <taxon>Thermomonosporaceae</taxon>
        <taxon>Actinomadura</taxon>
    </lineage>
</organism>
<dbReference type="Gene3D" id="1.10.10.60">
    <property type="entry name" value="Homeodomain-like"/>
    <property type="match status" value="1"/>
</dbReference>
<keyword evidence="1" id="KW-0805">Transcription regulation</keyword>
<feature type="domain" description="HTH tetR-type" evidence="5">
    <location>
        <begin position="33"/>
        <end position="93"/>
    </location>
</feature>
<protein>
    <submittedName>
        <fullName evidence="6">TetR/AcrR family transcriptional regulator</fullName>
    </submittedName>
</protein>
<keyword evidence="2 4" id="KW-0238">DNA-binding</keyword>
<dbReference type="InterPro" id="IPR050109">
    <property type="entry name" value="HTH-type_TetR-like_transc_reg"/>
</dbReference>
<evidence type="ECO:0000256" key="2">
    <source>
        <dbReference type="ARBA" id="ARBA00023125"/>
    </source>
</evidence>
<dbReference type="Pfam" id="PF16859">
    <property type="entry name" value="TetR_C_11"/>
    <property type="match status" value="1"/>
</dbReference>
<accession>A0A372JHE0</accession>
<dbReference type="InterPro" id="IPR001647">
    <property type="entry name" value="HTH_TetR"/>
</dbReference>
<evidence type="ECO:0000259" key="5">
    <source>
        <dbReference type="PROSITE" id="PS50977"/>
    </source>
</evidence>
<dbReference type="PROSITE" id="PS50977">
    <property type="entry name" value="HTH_TETR_2"/>
    <property type="match status" value="1"/>
</dbReference>
<dbReference type="PANTHER" id="PTHR30055">
    <property type="entry name" value="HTH-TYPE TRANSCRIPTIONAL REGULATOR RUTR"/>
    <property type="match status" value="1"/>
</dbReference>
<feature type="DNA-binding region" description="H-T-H motif" evidence="4">
    <location>
        <begin position="56"/>
        <end position="75"/>
    </location>
</feature>
<dbReference type="InterPro" id="IPR011075">
    <property type="entry name" value="TetR_C"/>
</dbReference>
<keyword evidence="7" id="KW-1185">Reference proteome</keyword>
<dbReference type="Pfam" id="PF00440">
    <property type="entry name" value="TetR_N"/>
    <property type="match status" value="1"/>
</dbReference>
<dbReference type="SUPFAM" id="SSF48498">
    <property type="entry name" value="Tetracyclin repressor-like, C-terminal domain"/>
    <property type="match status" value="1"/>
</dbReference>
<reference evidence="6 7" key="1">
    <citation type="submission" date="2018-08" db="EMBL/GenBank/DDBJ databases">
        <title>Actinomadura jelena sp. nov., a novel Actinomycete isolated from soil in Chad.</title>
        <authorList>
            <person name="Shi L."/>
        </authorList>
    </citation>
    <scope>NUCLEOTIDE SEQUENCE [LARGE SCALE GENOMIC DNA]</scope>
    <source>
        <strain evidence="6 7">NEAU-G17</strain>
    </source>
</reference>
<dbReference type="SUPFAM" id="SSF46689">
    <property type="entry name" value="Homeodomain-like"/>
    <property type="match status" value="1"/>
</dbReference>
<evidence type="ECO:0000256" key="4">
    <source>
        <dbReference type="PROSITE-ProRule" id="PRU00335"/>
    </source>
</evidence>
<comment type="caution">
    <text evidence="6">The sequence shown here is derived from an EMBL/GenBank/DDBJ whole genome shotgun (WGS) entry which is preliminary data.</text>
</comment>
<sequence>MGVGGAGGVRGGGYFGGDREVGVVGTATRRRGEALESAILNAALEQLAEVGYVRLTMEGVAAAAQTGKAALYRRWSGKEELVADALQHVLPVPADMPVHDNIRDDLMELMGCYRRVVDATRGTAFQVLKQDGEQSTDLMRDVVRDRVISPLKQLLLAALERGVERGDVRASAATPMNAEMGPAMVMYRCTLESGAITDEFLTELVDNVLVPAVRA</sequence>
<dbReference type="Proteomes" id="UP000261811">
    <property type="component" value="Unassembled WGS sequence"/>
</dbReference>
<keyword evidence="3" id="KW-0804">Transcription</keyword>
<dbReference type="InterPro" id="IPR036271">
    <property type="entry name" value="Tet_transcr_reg_TetR-rel_C_sf"/>
</dbReference>
<evidence type="ECO:0000313" key="7">
    <source>
        <dbReference type="Proteomes" id="UP000261811"/>
    </source>
</evidence>
<dbReference type="GO" id="GO:0003700">
    <property type="term" value="F:DNA-binding transcription factor activity"/>
    <property type="evidence" value="ECO:0007669"/>
    <property type="project" value="TreeGrafter"/>
</dbReference>
<proteinExistence type="predicted"/>
<gene>
    <name evidence="6" type="ORF">DZF91_22305</name>
</gene>
<evidence type="ECO:0000313" key="6">
    <source>
        <dbReference type="EMBL" id="RFU39407.1"/>
    </source>
</evidence>
<dbReference type="AlphaFoldDB" id="A0A372JHE0"/>
<evidence type="ECO:0000256" key="1">
    <source>
        <dbReference type="ARBA" id="ARBA00023015"/>
    </source>
</evidence>
<name>A0A372JHE0_9ACTN</name>
<evidence type="ECO:0000256" key="3">
    <source>
        <dbReference type="ARBA" id="ARBA00023163"/>
    </source>
</evidence>
<dbReference type="InterPro" id="IPR009057">
    <property type="entry name" value="Homeodomain-like_sf"/>
</dbReference>
<dbReference type="PRINTS" id="PR00455">
    <property type="entry name" value="HTHTETR"/>
</dbReference>